<sequence length="225" mass="24797">MAAIIILGGHRTGTSLTARLVHELGFPAAPSPGRLLAPRGGHESDNPDGYYEDVAFLRLHRRMLGEHLASTGGWRNPCRNDAEILRLRDRYRGLIVARAESSPAWSFKDPRLCLLGDLLFTALTDLGIPFRVVTTRRPVIEVVTSLMRRGLPESDAARIAETFEAGQQAMLSLAANAGVPCLELWLASERTEQGGRSQVRDLQRFLGAEDAALTESLTKLVRFNR</sequence>
<dbReference type="InterPro" id="IPR027417">
    <property type="entry name" value="P-loop_NTPase"/>
</dbReference>
<dbReference type="Gene3D" id="3.40.50.300">
    <property type="entry name" value="P-loop containing nucleotide triphosphate hydrolases"/>
    <property type="match status" value="1"/>
</dbReference>
<dbReference type="InParanoid" id="A0A517SE76"/>
<protein>
    <recommendedName>
        <fullName evidence="3">Sulfotransferase family protein</fullName>
    </recommendedName>
</protein>
<dbReference type="AlphaFoldDB" id="A0A517SE76"/>
<accession>A0A517SE76</accession>
<dbReference type="SUPFAM" id="SSF52540">
    <property type="entry name" value="P-loop containing nucleoside triphosphate hydrolases"/>
    <property type="match status" value="1"/>
</dbReference>
<dbReference type="RefSeq" id="WP_145030287.1">
    <property type="nucleotide sequence ID" value="NZ_CP036271.1"/>
</dbReference>
<name>A0A517SE76_9PLAN</name>
<evidence type="ECO:0000313" key="2">
    <source>
        <dbReference type="Proteomes" id="UP000315700"/>
    </source>
</evidence>
<dbReference type="Proteomes" id="UP000315700">
    <property type="component" value="Chromosome"/>
</dbReference>
<gene>
    <name evidence="1" type="ORF">Pan44_24630</name>
</gene>
<dbReference type="OrthoDB" id="549701at2"/>
<dbReference type="KEGG" id="ccos:Pan44_24630"/>
<evidence type="ECO:0008006" key="3">
    <source>
        <dbReference type="Google" id="ProtNLM"/>
    </source>
</evidence>
<reference evidence="1 2" key="1">
    <citation type="submission" date="2019-02" db="EMBL/GenBank/DDBJ databases">
        <title>Deep-cultivation of Planctomycetes and their phenomic and genomic characterization uncovers novel biology.</title>
        <authorList>
            <person name="Wiegand S."/>
            <person name="Jogler M."/>
            <person name="Boedeker C."/>
            <person name="Pinto D."/>
            <person name="Vollmers J."/>
            <person name="Rivas-Marin E."/>
            <person name="Kohn T."/>
            <person name="Peeters S.H."/>
            <person name="Heuer A."/>
            <person name="Rast P."/>
            <person name="Oberbeckmann S."/>
            <person name="Bunk B."/>
            <person name="Jeske O."/>
            <person name="Meyerdierks A."/>
            <person name="Storesund J.E."/>
            <person name="Kallscheuer N."/>
            <person name="Luecker S."/>
            <person name="Lage O.M."/>
            <person name="Pohl T."/>
            <person name="Merkel B.J."/>
            <person name="Hornburger P."/>
            <person name="Mueller R.-W."/>
            <person name="Bruemmer F."/>
            <person name="Labrenz M."/>
            <person name="Spormann A.M."/>
            <person name="Op den Camp H."/>
            <person name="Overmann J."/>
            <person name="Amann R."/>
            <person name="Jetten M.S.M."/>
            <person name="Mascher T."/>
            <person name="Medema M.H."/>
            <person name="Devos D.P."/>
            <person name="Kaster A.-K."/>
            <person name="Ovreas L."/>
            <person name="Rohde M."/>
            <person name="Galperin M.Y."/>
            <person name="Jogler C."/>
        </authorList>
    </citation>
    <scope>NUCLEOTIDE SEQUENCE [LARGE SCALE GENOMIC DNA]</scope>
    <source>
        <strain evidence="1 2">Pan44</strain>
    </source>
</reference>
<organism evidence="1 2">
    <name type="scientific">Caulifigura coniformis</name>
    <dbReference type="NCBI Taxonomy" id="2527983"/>
    <lineage>
        <taxon>Bacteria</taxon>
        <taxon>Pseudomonadati</taxon>
        <taxon>Planctomycetota</taxon>
        <taxon>Planctomycetia</taxon>
        <taxon>Planctomycetales</taxon>
        <taxon>Planctomycetaceae</taxon>
        <taxon>Caulifigura</taxon>
    </lineage>
</organism>
<evidence type="ECO:0000313" key="1">
    <source>
        <dbReference type="EMBL" id="QDT54430.1"/>
    </source>
</evidence>
<dbReference type="EMBL" id="CP036271">
    <property type="protein sequence ID" value="QDT54430.1"/>
    <property type="molecule type" value="Genomic_DNA"/>
</dbReference>
<keyword evidence="2" id="KW-1185">Reference proteome</keyword>
<proteinExistence type="predicted"/>